<name>A0A412Z940_9FIRM</name>
<proteinExistence type="predicted"/>
<organism evidence="1 2">
    <name type="scientific">Enterocloster bolteae</name>
    <dbReference type="NCBI Taxonomy" id="208479"/>
    <lineage>
        <taxon>Bacteria</taxon>
        <taxon>Bacillati</taxon>
        <taxon>Bacillota</taxon>
        <taxon>Clostridia</taxon>
        <taxon>Lachnospirales</taxon>
        <taxon>Lachnospiraceae</taxon>
        <taxon>Enterocloster</taxon>
    </lineage>
</organism>
<dbReference type="Proteomes" id="UP000284543">
    <property type="component" value="Unassembled WGS sequence"/>
</dbReference>
<evidence type="ECO:0000313" key="2">
    <source>
        <dbReference type="Proteomes" id="UP000284543"/>
    </source>
</evidence>
<protein>
    <submittedName>
        <fullName evidence="1">Uncharacterized protein</fullName>
    </submittedName>
</protein>
<sequence length="68" mass="7916">MIQPEADAGVAIASASFILRQALFCQYFVLPEFCTRYFPSFFPLCSGKIKFYLFIPACYNEFIKDRRD</sequence>
<reference evidence="1 2" key="1">
    <citation type="submission" date="2018-08" db="EMBL/GenBank/DDBJ databases">
        <title>A genome reference for cultivated species of the human gut microbiota.</title>
        <authorList>
            <person name="Zou Y."/>
            <person name="Xue W."/>
            <person name="Luo G."/>
        </authorList>
    </citation>
    <scope>NUCLEOTIDE SEQUENCE [LARGE SCALE GENOMIC DNA]</scope>
    <source>
        <strain evidence="1 2">AF14-18</strain>
    </source>
</reference>
<gene>
    <name evidence="1" type="ORF">DWW02_08645</name>
</gene>
<comment type="caution">
    <text evidence="1">The sequence shown here is derived from an EMBL/GenBank/DDBJ whole genome shotgun (WGS) entry which is preliminary data.</text>
</comment>
<dbReference type="EMBL" id="QRZM01000003">
    <property type="protein sequence ID" value="RGV76628.1"/>
    <property type="molecule type" value="Genomic_DNA"/>
</dbReference>
<dbReference type="AlphaFoldDB" id="A0A412Z940"/>
<evidence type="ECO:0000313" key="1">
    <source>
        <dbReference type="EMBL" id="RGV76628.1"/>
    </source>
</evidence>
<accession>A0A412Z940</accession>